<organism evidence="2 3">
    <name type="scientific">Paraburkholderia bryophila</name>
    <dbReference type="NCBI Taxonomy" id="420952"/>
    <lineage>
        <taxon>Bacteria</taxon>
        <taxon>Pseudomonadati</taxon>
        <taxon>Pseudomonadota</taxon>
        <taxon>Betaproteobacteria</taxon>
        <taxon>Burkholderiales</taxon>
        <taxon>Burkholderiaceae</taxon>
        <taxon>Paraburkholderia</taxon>
    </lineage>
</organism>
<dbReference type="AlphaFoldDB" id="A0A329CXF3"/>
<gene>
    <name evidence="2" type="ORF">BX591_101146</name>
</gene>
<sequence length="201" mass="22638">MAGVSLFKAFSMLLNGLDHEIGEGAHWKRGVFRMAVSMLALFPVANMISGQTYSGPLPPTVPLLHTVGTFSQVYASPKEFRRKSVLNFYAEDGKIYQVPLEGIDSNEEMVERAKSGESFRVEGFSLHDGQGLLWLTWVADMNDRELLGRDGQNRLLKRYRDPFSALLLVEYGLTLPLWAVSLFNALALRKRLSKDGAERWQ</sequence>
<reference evidence="2 3" key="1">
    <citation type="submission" date="2018-06" db="EMBL/GenBank/DDBJ databases">
        <title>Genomic Encyclopedia of Type Strains, Phase III (KMG-III): the genomes of soil and plant-associated and newly described type strains.</title>
        <authorList>
            <person name="Whitman W."/>
        </authorList>
    </citation>
    <scope>NUCLEOTIDE SEQUENCE [LARGE SCALE GENOMIC DNA]</scope>
    <source>
        <strain evidence="2 3">LMG 23644</strain>
    </source>
</reference>
<name>A0A329CXF3_9BURK</name>
<proteinExistence type="predicted"/>
<feature type="transmembrane region" description="Helical" evidence="1">
    <location>
        <begin position="163"/>
        <end position="186"/>
    </location>
</feature>
<evidence type="ECO:0000313" key="2">
    <source>
        <dbReference type="EMBL" id="RAS38817.1"/>
    </source>
</evidence>
<dbReference type="Proteomes" id="UP000248918">
    <property type="component" value="Unassembled WGS sequence"/>
</dbReference>
<evidence type="ECO:0000313" key="3">
    <source>
        <dbReference type="Proteomes" id="UP000248918"/>
    </source>
</evidence>
<keyword evidence="1" id="KW-1133">Transmembrane helix</keyword>
<comment type="caution">
    <text evidence="2">The sequence shown here is derived from an EMBL/GenBank/DDBJ whole genome shotgun (WGS) entry which is preliminary data.</text>
</comment>
<keyword evidence="1" id="KW-0472">Membrane</keyword>
<evidence type="ECO:0000256" key="1">
    <source>
        <dbReference type="SAM" id="Phobius"/>
    </source>
</evidence>
<dbReference type="EMBL" id="QLTK01000001">
    <property type="protein sequence ID" value="RAS38817.1"/>
    <property type="molecule type" value="Genomic_DNA"/>
</dbReference>
<keyword evidence="1" id="KW-0812">Transmembrane</keyword>
<accession>A0A329CXF3</accession>
<protein>
    <submittedName>
        <fullName evidence="2">Uncharacterized protein</fullName>
    </submittedName>
</protein>